<accession>A0A7E5X188</accession>
<feature type="region of interest" description="Disordered" evidence="1">
    <location>
        <begin position="257"/>
        <end position="315"/>
    </location>
</feature>
<feature type="domain" description="Retrotransposon gag" evidence="2">
    <location>
        <begin position="69"/>
        <end position="126"/>
    </location>
</feature>
<dbReference type="RefSeq" id="XP_026746439.1">
    <property type="nucleotide sequence ID" value="XM_026890638.1"/>
</dbReference>
<evidence type="ECO:0000256" key="1">
    <source>
        <dbReference type="SAM" id="MobiDB-lite"/>
    </source>
</evidence>
<sequence>MSLKLEKNENIQIGTLFKFIKTFDGTREKLNSFLTNCDNAIDLASDTQKPILFKYILSQLEGKAEVACSIKEFDSWDQLNSFLKTQFGERKHYAHLMTELRECQQLNEPVNQFALRLETCLSKLLTEVTLSNKKKSELVGRIAAMEDLALHTFLIGLKPEISNLVRSRNPSTLNDAINFAVSEEKILNSYNKRNPQSSTLHRIAFKPQYPSRPSNHDVNSKPQMAKQYDRDNKNLFCRYCKNQGHTIETCRKREYNNNRFKANPSPKYQKQPYQENYKPARVNCVTSEDDYYNPEPQPSTSTNDTQYDETHDLNE</sequence>
<dbReference type="PANTHER" id="PTHR33223:SF6">
    <property type="entry name" value="CCHC-TYPE DOMAIN-CONTAINING PROTEIN"/>
    <property type="match status" value="1"/>
</dbReference>
<dbReference type="GeneID" id="113507701"/>
<dbReference type="AlphaFoldDB" id="A0A7E5X188"/>
<protein>
    <submittedName>
        <fullName evidence="4">Uncharacterized protein LOC113507701</fullName>
    </submittedName>
</protein>
<name>A0A7E5X188_TRINI</name>
<feature type="region of interest" description="Disordered" evidence="1">
    <location>
        <begin position="208"/>
        <end position="227"/>
    </location>
</feature>
<evidence type="ECO:0000313" key="3">
    <source>
        <dbReference type="Proteomes" id="UP000322000"/>
    </source>
</evidence>
<evidence type="ECO:0000313" key="4">
    <source>
        <dbReference type="RefSeq" id="XP_026746439.1"/>
    </source>
</evidence>
<dbReference type="OrthoDB" id="8193998at2759"/>
<dbReference type="InParanoid" id="A0A7E5X188"/>
<dbReference type="Pfam" id="PF03732">
    <property type="entry name" value="Retrotrans_gag"/>
    <property type="match status" value="1"/>
</dbReference>
<gene>
    <name evidence="4" type="primary">LOC113507701</name>
</gene>
<proteinExistence type="predicted"/>
<organism evidence="3 4">
    <name type="scientific">Trichoplusia ni</name>
    <name type="common">Cabbage looper</name>
    <dbReference type="NCBI Taxonomy" id="7111"/>
    <lineage>
        <taxon>Eukaryota</taxon>
        <taxon>Metazoa</taxon>
        <taxon>Ecdysozoa</taxon>
        <taxon>Arthropoda</taxon>
        <taxon>Hexapoda</taxon>
        <taxon>Insecta</taxon>
        <taxon>Pterygota</taxon>
        <taxon>Neoptera</taxon>
        <taxon>Endopterygota</taxon>
        <taxon>Lepidoptera</taxon>
        <taxon>Glossata</taxon>
        <taxon>Ditrysia</taxon>
        <taxon>Noctuoidea</taxon>
        <taxon>Noctuidae</taxon>
        <taxon>Plusiinae</taxon>
        <taxon>Trichoplusia</taxon>
    </lineage>
</organism>
<keyword evidence="3" id="KW-1185">Reference proteome</keyword>
<evidence type="ECO:0000259" key="2">
    <source>
        <dbReference type="Pfam" id="PF03732"/>
    </source>
</evidence>
<dbReference type="Proteomes" id="UP000322000">
    <property type="component" value="Unplaced"/>
</dbReference>
<reference evidence="4" key="1">
    <citation type="submission" date="2025-08" db="UniProtKB">
        <authorList>
            <consortium name="RefSeq"/>
        </authorList>
    </citation>
    <scope>IDENTIFICATION</scope>
</reference>
<dbReference type="InterPro" id="IPR005162">
    <property type="entry name" value="Retrotrans_gag_dom"/>
</dbReference>
<dbReference type="PANTHER" id="PTHR33223">
    <property type="entry name" value="CCHC-TYPE DOMAIN-CONTAINING PROTEIN"/>
    <property type="match status" value="1"/>
</dbReference>
<dbReference type="KEGG" id="tnl:113507701"/>